<feature type="transmembrane region" description="Helical" evidence="10">
    <location>
        <begin position="128"/>
        <end position="151"/>
    </location>
</feature>
<dbReference type="InterPro" id="IPR003811">
    <property type="entry name" value="G3P_acylTferase_PlsY"/>
</dbReference>
<proteinExistence type="inferred from homology"/>
<dbReference type="PANTHER" id="PTHR30309:SF0">
    <property type="entry name" value="GLYCEROL-3-PHOSPHATE ACYLTRANSFERASE-RELATED"/>
    <property type="match status" value="1"/>
</dbReference>
<accession>G8M0K7</accession>
<dbReference type="HOGENOM" id="CLU_081254_7_1_9"/>
<feature type="transmembrane region" description="Helical" evidence="10">
    <location>
        <begin position="97"/>
        <end position="116"/>
    </location>
</feature>
<evidence type="ECO:0000256" key="8">
    <source>
        <dbReference type="ARBA" id="ARBA00023209"/>
    </source>
</evidence>
<keyword evidence="6 10" id="KW-0443">Lipid metabolism</keyword>
<dbReference type="Proteomes" id="UP000005435">
    <property type="component" value="Chromosome"/>
</dbReference>
<dbReference type="GO" id="GO:0008654">
    <property type="term" value="P:phospholipid biosynthetic process"/>
    <property type="evidence" value="ECO:0007669"/>
    <property type="project" value="UniProtKB-UniRule"/>
</dbReference>
<evidence type="ECO:0000256" key="9">
    <source>
        <dbReference type="ARBA" id="ARBA00023264"/>
    </source>
</evidence>
<reference evidence="12" key="1">
    <citation type="submission" date="2011-12" db="EMBL/GenBank/DDBJ databases">
        <title>Complete sequence of Clostridium clariflavum DSM 19732.</title>
        <authorList>
            <consortium name="US DOE Joint Genome Institute"/>
            <person name="Lucas S."/>
            <person name="Han J."/>
            <person name="Lapidus A."/>
            <person name="Cheng J.-F."/>
            <person name="Goodwin L."/>
            <person name="Pitluck S."/>
            <person name="Peters L."/>
            <person name="Teshima H."/>
            <person name="Detter J.C."/>
            <person name="Han C."/>
            <person name="Tapia R."/>
            <person name="Land M."/>
            <person name="Hauser L."/>
            <person name="Kyrpides N."/>
            <person name="Ivanova N."/>
            <person name="Pagani I."/>
            <person name="Kitzmiller T."/>
            <person name="Lynd L."/>
            <person name="Izquierdo J."/>
            <person name="Woyke T."/>
        </authorList>
    </citation>
    <scope>NUCLEOTIDE SEQUENCE [LARGE SCALE GENOMIC DNA]</scope>
    <source>
        <strain evidence="12">DSM 19732 / NBRC 101661 / EBR45</strain>
    </source>
</reference>
<evidence type="ECO:0000313" key="12">
    <source>
        <dbReference type="Proteomes" id="UP000005435"/>
    </source>
</evidence>
<keyword evidence="3 10" id="KW-0808">Transferase</keyword>
<dbReference type="Pfam" id="PF02660">
    <property type="entry name" value="G3P_acyltransf"/>
    <property type="match status" value="1"/>
</dbReference>
<dbReference type="STRING" id="720554.Clocl_2518"/>
<keyword evidence="4 10" id="KW-0812">Transmembrane</keyword>
<evidence type="ECO:0000256" key="10">
    <source>
        <dbReference type="HAMAP-Rule" id="MF_01043"/>
    </source>
</evidence>
<dbReference type="RefSeq" id="WP_014255653.1">
    <property type="nucleotide sequence ID" value="NC_016627.1"/>
</dbReference>
<dbReference type="GO" id="GO:0043772">
    <property type="term" value="F:acyl-phosphate glycerol-3-phosphate acyltransferase activity"/>
    <property type="evidence" value="ECO:0007669"/>
    <property type="project" value="UniProtKB-UniRule"/>
</dbReference>
<evidence type="ECO:0000256" key="6">
    <source>
        <dbReference type="ARBA" id="ARBA00023098"/>
    </source>
</evidence>
<evidence type="ECO:0000256" key="2">
    <source>
        <dbReference type="ARBA" id="ARBA00022516"/>
    </source>
</evidence>
<comment type="catalytic activity">
    <reaction evidence="10">
        <text>an acyl phosphate + sn-glycerol 3-phosphate = a 1-acyl-sn-glycero-3-phosphate + phosphate</text>
        <dbReference type="Rhea" id="RHEA:34075"/>
        <dbReference type="ChEBI" id="CHEBI:43474"/>
        <dbReference type="ChEBI" id="CHEBI:57597"/>
        <dbReference type="ChEBI" id="CHEBI:57970"/>
        <dbReference type="ChEBI" id="CHEBI:59918"/>
        <dbReference type="EC" id="2.3.1.275"/>
    </reaction>
</comment>
<keyword evidence="2 10" id="KW-0444">Lipid biosynthesis</keyword>
<dbReference type="NCBIfam" id="TIGR00023">
    <property type="entry name" value="glycerol-3-phosphate 1-O-acyltransferase PlsY"/>
    <property type="match status" value="1"/>
</dbReference>
<evidence type="ECO:0000256" key="5">
    <source>
        <dbReference type="ARBA" id="ARBA00022989"/>
    </source>
</evidence>
<dbReference type="eggNOG" id="COG0344">
    <property type="taxonomic scope" value="Bacteria"/>
</dbReference>
<dbReference type="UniPathway" id="UPA00085"/>
<protein>
    <recommendedName>
        <fullName evidence="10">Glycerol-3-phosphate acyltransferase</fullName>
    </recommendedName>
    <alternativeName>
        <fullName evidence="10">Acyl-PO4 G3P acyltransferase</fullName>
    </alternativeName>
    <alternativeName>
        <fullName evidence="10">Acyl-phosphate--glycerol-3-phosphate acyltransferase</fullName>
    </alternativeName>
    <alternativeName>
        <fullName evidence="10">G3P acyltransferase</fullName>
        <shortName evidence="10">GPAT</shortName>
        <ecNumber evidence="10">2.3.1.275</ecNumber>
    </alternativeName>
    <alternativeName>
        <fullName evidence="10">Lysophosphatidic acid synthase</fullName>
        <shortName evidence="10">LPA synthase</shortName>
    </alternativeName>
</protein>
<feature type="transmembrane region" description="Helical" evidence="10">
    <location>
        <begin position="163"/>
        <end position="191"/>
    </location>
</feature>
<dbReference type="SMART" id="SM01207">
    <property type="entry name" value="G3P_acyltransf"/>
    <property type="match status" value="1"/>
</dbReference>
<evidence type="ECO:0000256" key="4">
    <source>
        <dbReference type="ARBA" id="ARBA00022692"/>
    </source>
</evidence>
<dbReference type="AlphaFoldDB" id="G8M0K7"/>
<comment type="function">
    <text evidence="10">Catalyzes the transfer of an acyl group from acyl-phosphate (acyl-PO(4)) to glycerol-3-phosphate (G3P) to form lysophosphatidic acid (LPA). This enzyme utilizes acyl-phosphate as fatty acyl donor, but not acyl-CoA or acyl-ACP.</text>
</comment>
<organism evidence="11 12">
    <name type="scientific">Acetivibrio clariflavus (strain DSM 19732 / NBRC 101661 / EBR45)</name>
    <name type="common">Clostridium clariflavum</name>
    <dbReference type="NCBI Taxonomy" id="720554"/>
    <lineage>
        <taxon>Bacteria</taxon>
        <taxon>Bacillati</taxon>
        <taxon>Bacillota</taxon>
        <taxon>Clostridia</taxon>
        <taxon>Eubacteriales</taxon>
        <taxon>Oscillospiraceae</taxon>
        <taxon>Acetivibrio</taxon>
    </lineage>
</organism>
<dbReference type="HAMAP" id="MF_01043">
    <property type="entry name" value="PlsY"/>
    <property type="match status" value="1"/>
</dbReference>
<comment type="pathway">
    <text evidence="10">Lipid metabolism; phospholipid metabolism.</text>
</comment>
<feature type="transmembrane region" description="Helical" evidence="10">
    <location>
        <begin position="12"/>
        <end position="30"/>
    </location>
</feature>
<keyword evidence="8 10" id="KW-0594">Phospholipid biosynthesis</keyword>
<dbReference type="OrthoDB" id="9777124at2"/>
<feature type="transmembrane region" description="Helical" evidence="10">
    <location>
        <begin position="55"/>
        <end position="77"/>
    </location>
</feature>
<keyword evidence="7 10" id="KW-0472">Membrane</keyword>
<comment type="subunit">
    <text evidence="10">Probably interacts with PlsX.</text>
</comment>
<dbReference type="EMBL" id="CP003065">
    <property type="protein sequence ID" value="AEV69088.1"/>
    <property type="molecule type" value="Genomic_DNA"/>
</dbReference>
<keyword evidence="9 10" id="KW-1208">Phospholipid metabolism</keyword>
<keyword evidence="11" id="KW-0012">Acyltransferase</keyword>
<dbReference type="KEGG" id="ccl:Clocl_2518"/>
<evidence type="ECO:0000256" key="7">
    <source>
        <dbReference type="ARBA" id="ARBA00023136"/>
    </source>
</evidence>
<gene>
    <name evidence="10" type="primary">plsY</name>
    <name evidence="11" type="ordered locus">Clocl_2518</name>
</gene>
<evidence type="ECO:0000256" key="1">
    <source>
        <dbReference type="ARBA" id="ARBA00022475"/>
    </source>
</evidence>
<comment type="subcellular location">
    <subcellularLocation>
        <location evidence="10">Cell membrane</location>
        <topology evidence="10">Multi-pass membrane protein</topology>
    </subcellularLocation>
</comment>
<keyword evidence="12" id="KW-1185">Reference proteome</keyword>
<reference evidence="11 12" key="2">
    <citation type="journal article" date="2012" name="Stand. Genomic Sci.">
        <title>Complete Genome Sequence of Clostridium clariflavum DSM 19732.</title>
        <authorList>
            <person name="Izquierdo J.A."/>
            <person name="Goodwin L."/>
            <person name="Davenport K.W."/>
            <person name="Teshima H."/>
            <person name="Bruce D."/>
            <person name="Detter C."/>
            <person name="Tapia R."/>
            <person name="Han S."/>
            <person name="Land M."/>
            <person name="Hauser L."/>
            <person name="Jeffries C.D."/>
            <person name="Han J."/>
            <person name="Pitluck S."/>
            <person name="Nolan M."/>
            <person name="Chen A."/>
            <person name="Huntemann M."/>
            <person name="Mavromatis K."/>
            <person name="Mikhailova N."/>
            <person name="Liolios K."/>
            <person name="Woyke T."/>
            <person name="Lynd L.R."/>
        </authorList>
    </citation>
    <scope>NUCLEOTIDE SEQUENCE [LARGE SCALE GENOMIC DNA]</scope>
    <source>
        <strain evidence="12">DSM 19732 / NBRC 101661 / EBR45</strain>
    </source>
</reference>
<dbReference type="EC" id="2.3.1.275" evidence="10"/>
<evidence type="ECO:0000256" key="3">
    <source>
        <dbReference type="ARBA" id="ARBA00022679"/>
    </source>
</evidence>
<sequence length="214" mass="23002" precursor="true">MEVIIKGFVSLLIGYLLGSANTSLIVGKFYRIDVRQHGSGNAGLTNTLRTIGKTAALFVILGDILKGVLSCLIGYYLLKDVQFAGFVSFEVPQNVGMFFGGLGAILGHNWPLYFGFKGGKGILTSFSVVMMTAPYIGLILLGIFIVIVAATRYVSLGSIAGCVLFPILVAICYKNMVFVTYAVLLAAIAIIRHNQNIVRLLNGTESKLSLKKKA</sequence>
<name>G8M0K7_ACECE</name>
<comment type="similarity">
    <text evidence="10">Belongs to the PlsY family.</text>
</comment>
<dbReference type="PANTHER" id="PTHR30309">
    <property type="entry name" value="INNER MEMBRANE PROTEIN YGIH"/>
    <property type="match status" value="1"/>
</dbReference>
<evidence type="ECO:0000313" key="11">
    <source>
        <dbReference type="EMBL" id="AEV69088.1"/>
    </source>
</evidence>
<dbReference type="GO" id="GO:0005886">
    <property type="term" value="C:plasma membrane"/>
    <property type="evidence" value="ECO:0007669"/>
    <property type="project" value="UniProtKB-SubCell"/>
</dbReference>
<keyword evidence="5 10" id="KW-1133">Transmembrane helix</keyword>
<keyword evidence="1 10" id="KW-1003">Cell membrane</keyword>